<dbReference type="InterPro" id="IPR001826">
    <property type="entry name" value="RHS"/>
</dbReference>
<comment type="caution">
    <text evidence="3">The sequence shown here is derived from an EMBL/GenBank/DDBJ whole genome shotgun (WGS) entry which is preliminary data.</text>
</comment>
<evidence type="ECO:0000313" key="3">
    <source>
        <dbReference type="EMBL" id="MPM55907.1"/>
    </source>
</evidence>
<dbReference type="InterPro" id="IPR050708">
    <property type="entry name" value="T6SS_VgrG/RHS"/>
</dbReference>
<organism evidence="3">
    <name type="scientific">bioreactor metagenome</name>
    <dbReference type="NCBI Taxonomy" id="1076179"/>
    <lineage>
        <taxon>unclassified sequences</taxon>
        <taxon>metagenomes</taxon>
        <taxon>ecological metagenomes</taxon>
    </lineage>
</organism>
<proteinExistence type="predicted"/>
<evidence type="ECO:0000256" key="1">
    <source>
        <dbReference type="SAM" id="MobiDB-lite"/>
    </source>
</evidence>
<dbReference type="PRINTS" id="PR00394">
    <property type="entry name" value="RHSPROTEIN"/>
</dbReference>
<evidence type="ECO:0000259" key="2">
    <source>
        <dbReference type="Pfam" id="PF03527"/>
    </source>
</evidence>
<dbReference type="PANTHER" id="PTHR32305">
    <property type="match status" value="1"/>
</dbReference>
<dbReference type="Pfam" id="PF03527">
    <property type="entry name" value="RHS"/>
    <property type="match status" value="1"/>
</dbReference>
<name>A0A645AS49_9ZZZZ</name>
<protein>
    <recommendedName>
        <fullName evidence="2">RHS protein conserved region domain-containing protein</fullName>
    </recommendedName>
</protein>
<feature type="compositionally biased region" description="Basic and acidic residues" evidence="1">
    <location>
        <begin position="359"/>
        <end position="376"/>
    </location>
</feature>
<reference evidence="3" key="1">
    <citation type="submission" date="2019-08" db="EMBL/GenBank/DDBJ databases">
        <authorList>
            <person name="Kucharzyk K."/>
            <person name="Murdoch R.W."/>
            <person name="Higgins S."/>
            <person name="Loffler F."/>
        </authorList>
    </citation>
    <scope>NUCLEOTIDE SEQUENCE</scope>
</reference>
<dbReference type="Gene3D" id="2.180.10.10">
    <property type="entry name" value="RHS repeat-associated core"/>
    <property type="match status" value="1"/>
</dbReference>
<feature type="domain" description="RHS protein conserved region" evidence="2">
    <location>
        <begin position="198"/>
        <end position="234"/>
    </location>
</feature>
<dbReference type="NCBIfam" id="TIGR03696">
    <property type="entry name" value="Rhs_assc_core"/>
    <property type="match status" value="1"/>
</dbReference>
<dbReference type="EMBL" id="VSSQ01015495">
    <property type="protein sequence ID" value="MPM55907.1"/>
    <property type="molecule type" value="Genomic_DNA"/>
</dbReference>
<sequence length="389" mass="45658">MDNRITDDGEYHYEYDRWGNTTKKYKAEGNEQHHYHYDSNHRLIRFELESDTVVRGANYHYDPFGRRVVKQMQEADEDGQLQGELQTTFFGWDGDRLVLTEKDNRQIHTIYEPGSFVPLIRVEGDKQPTKRTLAQKLQEEQGIRLNRETESLFEGLEEDLLKDRLSAFSQEWMQAAQVQPALLKALLDESPTFNSKLIHFYQCNHLGTPISLFAEDGRIDWCIELDPWGRLISEYNPNQIHQPIRLQGQHLDKESNLHYNRYRYYNPETGTYTTFDPIGLEGGINAFSFVSGNPLSFIDPLGLVEGIDNWFGHTDRGFQSWWHSVKKSPWFTESEPGFNPKKPHDIPNKECADRVREYYEQQKAAQEAEQKRKESNGPRPQRQRGERKK</sequence>
<dbReference type="AlphaFoldDB" id="A0A645AS49"/>
<dbReference type="InterPro" id="IPR022385">
    <property type="entry name" value="Rhs_assc_core"/>
</dbReference>
<feature type="region of interest" description="Disordered" evidence="1">
    <location>
        <begin position="359"/>
        <end position="389"/>
    </location>
</feature>
<accession>A0A645AS49</accession>
<gene>
    <name evidence="3" type="ORF">SDC9_102705</name>
</gene>
<dbReference type="PANTHER" id="PTHR32305:SF15">
    <property type="entry name" value="PROTEIN RHSA-RELATED"/>
    <property type="match status" value="1"/>
</dbReference>